<organism evidence="6 7">
    <name type="scientific">Quercus suber</name>
    <name type="common">Cork oak</name>
    <dbReference type="NCBI Taxonomy" id="58331"/>
    <lineage>
        <taxon>Eukaryota</taxon>
        <taxon>Viridiplantae</taxon>
        <taxon>Streptophyta</taxon>
        <taxon>Embryophyta</taxon>
        <taxon>Tracheophyta</taxon>
        <taxon>Spermatophyta</taxon>
        <taxon>Magnoliopsida</taxon>
        <taxon>eudicotyledons</taxon>
        <taxon>Gunneridae</taxon>
        <taxon>Pentapetalae</taxon>
        <taxon>rosids</taxon>
        <taxon>fabids</taxon>
        <taxon>Fagales</taxon>
        <taxon>Fagaceae</taxon>
        <taxon>Quercus</taxon>
    </lineage>
</organism>
<feature type="domain" description="TFIIS central" evidence="5">
    <location>
        <begin position="89"/>
        <end position="175"/>
    </location>
</feature>
<dbReference type="Gene3D" id="1.10.472.30">
    <property type="entry name" value="Transcription elongation factor S-II, central domain"/>
    <property type="match status" value="2"/>
</dbReference>
<dbReference type="GO" id="GO:0003746">
    <property type="term" value="F:translation elongation factor activity"/>
    <property type="evidence" value="ECO:0007669"/>
    <property type="project" value="UniProtKB-KW"/>
</dbReference>
<dbReference type="GO" id="GO:0008270">
    <property type="term" value="F:zinc ion binding"/>
    <property type="evidence" value="ECO:0007669"/>
    <property type="project" value="UniProtKB-KW"/>
</dbReference>
<evidence type="ECO:0000313" key="7">
    <source>
        <dbReference type="Proteomes" id="UP000237347"/>
    </source>
</evidence>
<evidence type="ECO:0000256" key="1">
    <source>
        <dbReference type="ARBA" id="ARBA00022723"/>
    </source>
</evidence>
<accession>A0AAW0M4H0</accession>
<keyword evidence="6" id="KW-0251">Elongation factor</keyword>
<sequence length="340" mass="38953">MTETRVLKFRLPKAEIDVAMAFLGHQDSKAPIINDSKVGVFGKDSGVPNRKRLIIKFRIPNPKAKTETTTMPLKNNHQDFKPINKNSVYRERVRKLLTEIFSRVSSETDESISPSIDPVQVATSVESAMLERIGWSNTIKKSHYQSILFNLKDPKNPDLRRKVLLGEIKPENLVSIINDSKVGVFEKDSGVPNRKRLIIKFRIPNTKALKNNQQDSKPINKNSGYCERVRNLLTESFSRVSSETDERISPSINPVQLAATVDPKNPDLRRKMLLGEIKPESLVNMSTEEMASHKRQSENIQIHLKRLKRCVHDADEEENATTDTFQCIRCHERKCTYYQM</sequence>
<dbReference type="Proteomes" id="UP000237347">
    <property type="component" value="Unassembled WGS sequence"/>
</dbReference>
<dbReference type="PANTHER" id="PTHR11477:SF0">
    <property type="entry name" value="IP08861P-RELATED"/>
    <property type="match status" value="1"/>
</dbReference>
<gene>
    <name evidence="6" type="primary">TFIIS_2</name>
    <name evidence="6" type="ORF">CFP56_011429</name>
</gene>
<dbReference type="GO" id="GO:0005634">
    <property type="term" value="C:nucleus"/>
    <property type="evidence" value="ECO:0007669"/>
    <property type="project" value="TreeGrafter"/>
</dbReference>
<evidence type="ECO:0000313" key="6">
    <source>
        <dbReference type="EMBL" id="KAK7858535.1"/>
    </source>
</evidence>
<dbReference type="InterPro" id="IPR003618">
    <property type="entry name" value="TFIIS_cen_dom"/>
</dbReference>
<dbReference type="PANTHER" id="PTHR11477">
    <property type="entry name" value="TRANSCRIPTION FACTOR S-II ZINC FINGER DOMAIN-CONTAINING PROTEIN"/>
    <property type="match status" value="1"/>
</dbReference>
<evidence type="ECO:0000256" key="2">
    <source>
        <dbReference type="ARBA" id="ARBA00022771"/>
    </source>
</evidence>
<dbReference type="EMBL" id="PKMF04000018">
    <property type="protein sequence ID" value="KAK7858535.1"/>
    <property type="molecule type" value="Genomic_DNA"/>
</dbReference>
<dbReference type="AlphaFoldDB" id="A0AAW0M4H0"/>
<feature type="domain" description="TFIIS central" evidence="5">
    <location>
        <begin position="262"/>
        <end position="318"/>
    </location>
</feature>
<keyword evidence="7" id="KW-1185">Reference proteome</keyword>
<dbReference type="SMART" id="SM00510">
    <property type="entry name" value="TFS2M"/>
    <property type="match status" value="2"/>
</dbReference>
<evidence type="ECO:0000256" key="4">
    <source>
        <dbReference type="ARBA" id="ARBA00023242"/>
    </source>
</evidence>
<comment type="caution">
    <text evidence="6">The sequence shown here is derived from an EMBL/GenBank/DDBJ whole genome shotgun (WGS) entry which is preliminary data.</text>
</comment>
<dbReference type="SUPFAM" id="SSF46942">
    <property type="entry name" value="Elongation factor TFIIS domain 2"/>
    <property type="match status" value="2"/>
</dbReference>
<keyword evidence="6" id="KW-0648">Protein biosynthesis</keyword>
<dbReference type="Pfam" id="PF07500">
    <property type="entry name" value="TFIIS_M"/>
    <property type="match status" value="2"/>
</dbReference>
<dbReference type="GO" id="GO:0006351">
    <property type="term" value="P:DNA-templated transcription"/>
    <property type="evidence" value="ECO:0007669"/>
    <property type="project" value="InterPro"/>
</dbReference>
<keyword evidence="2" id="KW-0863">Zinc-finger</keyword>
<keyword evidence="4" id="KW-0539">Nucleus</keyword>
<protein>
    <submittedName>
        <fullName evidence="6">Transcription elongation factor tfiis</fullName>
    </submittedName>
</protein>
<name>A0AAW0M4H0_QUESU</name>
<dbReference type="InterPro" id="IPR036575">
    <property type="entry name" value="TFIIS_cen_dom_sf"/>
</dbReference>
<keyword evidence="1" id="KW-0479">Metal-binding</keyword>
<dbReference type="PROSITE" id="PS51321">
    <property type="entry name" value="TFIIS_CENTRAL"/>
    <property type="match status" value="2"/>
</dbReference>
<keyword evidence="3" id="KW-0862">Zinc</keyword>
<evidence type="ECO:0000256" key="3">
    <source>
        <dbReference type="ARBA" id="ARBA00022833"/>
    </source>
</evidence>
<reference evidence="6 7" key="1">
    <citation type="journal article" date="2018" name="Sci. Data">
        <title>The draft genome sequence of cork oak.</title>
        <authorList>
            <person name="Ramos A.M."/>
            <person name="Usie A."/>
            <person name="Barbosa P."/>
            <person name="Barros P.M."/>
            <person name="Capote T."/>
            <person name="Chaves I."/>
            <person name="Simoes F."/>
            <person name="Abreu I."/>
            <person name="Carrasquinho I."/>
            <person name="Faro C."/>
            <person name="Guimaraes J.B."/>
            <person name="Mendonca D."/>
            <person name="Nobrega F."/>
            <person name="Rodrigues L."/>
            <person name="Saibo N.J.M."/>
            <person name="Varela M.C."/>
            <person name="Egas C."/>
            <person name="Matos J."/>
            <person name="Miguel C.M."/>
            <person name="Oliveira M.M."/>
            <person name="Ricardo C.P."/>
            <person name="Goncalves S."/>
        </authorList>
    </citation>
    <scope>NUCLEOTIDE SEQUENCE [LARGE SCALE GENOMIC DNA]</scope>
    <source>
        <strain evidence="7">cv. HL8</strain>
    </source>
</reference>
<proteinExistence type="predicted"/>
<evidence type="ECO:0000259" key="5">
    <source>
        <dbReference type="PROSITE" id="PS51321"/>
    </source>
</evidence>